<dbReference type="InterPro" id="IPR045751">
    <property type="entry name" value="DUF6179"/>
</dbReference>
<gene>
    <name evidence="1" type="ORF">DEHRE_08285</name>
</gene>
<sequence length="445" mass="50340">MSLPESAVLQSLLEQAFQHGLLTDVELQHMQTQIVKLLTKQLKRFTHGDSCSVKSETAQSIMLSILYTIGIYLKSLSNPSLCLDCLKQDQINDLFQEGRNIINLRISEAKTLLSVINHDGLTFANQAYSDTLENGIPAFFTAYDPEFAAHETPGSIDYPLSNDQMDLTGIVYIHHYLQQLYHEDTFCLNFPDEDIQCLLRGYHDHSEDLLLNIFELVLAQSLGSVLAGKSARQLNISQQDREYLQQKLSKLPDQEFDVMLQNALTQVSDELAFNDRSQVQLLQESMASFAVRLKNALHNGRLEAVFITLKAQPERPAIIFEDGPGLADDIFRDIAEEIRQCRYIEDKLAIIRREIHSAADLADILEASCLLEDEYDSIYHSLTTLELALLIKSLPAPDPSFFIHSGYAASEEMKEWQIRLISFVDQLVPSERANLLHLVKGLTII</sequence>
<proteinExistence type="predicted"/>
<keyword evidence="2" id="KW-1185">Reference proteome</keyword>
<organism evidence="1 2">
    <name type="scientific">Dehalobacter restrictus (strain DSM 9455 / PER-K23)</name>
    <dbReference type="NCBI Taxonomy" id="871738"/>
    <lineage>
        <taxon>Bacteria</taxon>
        <taxon>Bacillati</taxon>
        <taxon>Bacillota</taxon>
        <taxon>Clostridia</taxon>
        <taxon>Eubacteriales</taxon>
        <taxon>Desulfitobacteriaceae</taxon>
        <taxon>Dehalobacter</taxon>
    </lineage>
</organism>
<name>A0ABN4BS97_DEHRP</name>
<reference evidence="1 2" key="1">
    <citation type="journal article" date="2013" name="Stand. Genomic Sci.">
        <title>Complete genome sequence of Dehalobacter restrictus PER-K23(T.).</title>
        <authorList>
            <person name="Kruse T."/>
            <person name="Maillard J."/>
            <person name="Goodwin L."/>
            <person name="Woyke T."/>
            <person name="Teshima H."/>
            <person name="Bruce D."/>
            <person name="Detter C."/>
            <person name="Tapia R."/>
            <person name="Han C."/>
            <person name="Huntemann M."/>
            <person name="Wei C.L."/>
            <person name="Han J."/>
            <person name="Chen A."/>
            <person name="Kyrpides N."/>
            <person name="Szeto E."/>
            <person name="Markowitz V."/>
            <person name="Ivanova N."/>
            <person name="Pagani I."/>
            <person name="Pati A."/>
            <person name="Pitluck S."/>
            <person name="Nolan M."/>
            <person name="Holliger C."/>
            <person name="Smidt H."/>
        </authorList>
    </citation>
    <scope>NUCLEOTIDE SEQUENCE [LARGE SCALE GENOMIC DNA]</scope>
    <source>
        <strain evidence="2">DSM 9455</strain>
    </source>
</reference>
<accession>A0ABN4BS97</accession>
<protein>
    <submittedName>
        <fullName evidence="1">Uncharacterized protein</fullName>
    </submittedName>
</protein>
<evidence type="ECO:0000313" key="1">
    <source>
        <dbReference type="EMBL" id="AHF10074.1"/>
    </source>
</evidence>
<dbReference type="EMBL" id="CP007033">
    <property type="protein sequence ID" value="AHF10074.1"/>
    <property type="molecule type" value="Genomic_DNA"/>
</dbReference>
<evidence type="ECO:0000313" key="2">
    <source>
        <dbReference type="Proteomes" id="UP000018934"/>
    </source>
</evidence>
<dbReference type="RefSeq" id="WP_051408103.1">
    <property type="nucleotide sequence ID" value="NZ_CP007033.1"/>
</dbReference>
<dbReference type="Proteomes" id="UP000018934">
    <property type="component" value="Chromosome"/>
</dbReference>
<dbReference type="Pfam" id="PF19677">
    <property type="entry name" value="DUF6179"/>
    <property type="match status" value="1"/>
</dbReference>